<accession>A0ABY3SWL9</accession>
<gene>
    <name evidence="1" type="ORF">L2Y54_18390</name>
</gene>
<protein>
    <submittedName>
        <fullName evidence="1">Uncharacterized protein</fullName>
    </submittedName>
</protein>
<evidence type="ECO:0000313" key="1">
    <source>
        <dbReference type="EMBL" id="UJS23886.1"/>
    </source>
</evidence>
<sequence length="103" mass="11495">MKQIINGKTYNTATATELCSVSANCAHTEFQWWGETLYQTTKGAYFLHCEGGAMSQYSQSFDGGERTGGEKLTALTRDEAIEWAELRQINPDQLPNDLQPEEA</sequence>
<evidence type="ECO:0000313" key="2">
    <source>
        <dbReference type="Proteomes" id="UP001054801"/>
    </source>
</evidence>
<name>A0ABY3SWL9_9GAMM</name>
<dbReference type="RefSeq" id="WP_236498112.1">
    <property type="nucleotide sequence ID" value="NZ_CP091244.1"/>
</dbReference>
<proteinExistence type="predicted"/>
<dbReference type="EMBL" id="CP091244">
    <property type="protein sequence ID" value="UJS23886.1"/>
    <property type="molecule type" value="Genomic_DNA"/>
</dbReference>
<dbReference type="Proteomes" id="UP001054801">
    <property type="component" value="Chromosome"/>
</dbReference>
<keyword evidence="2" id="KW-1185">Reference proteome</keyword>
<organism evidence="1 2">
    <name type="scientific">Thiothrix winogradskyi</name>
    <dbReference type="NCBI Taxonomy" id="96472"/>
    <lineage>
        <taxon>Bacteria</taxon>
        <taxon>Pseudomonadati</taxon>
        <taxon>Pseudomonadota</taxon>
        <taxon>Gammaproteobacteria</taxon>
        <taxon>Thiotrichales</taxon>
        <taxon>Thiotrichaceae</taxon>
        <taxon>Thiothrix</taxon>
    </lineage>
</organism>
<reference evidence="1" key="1">
    <citation type="journal article" date="2022" name="Microorganisms">
        <title>Two New Species of Filamentous Sulfur Bacteria of the Genus Thiothrix, Thiothrix winogradskyi sp. nov. and 'Candidatus Thiothrix sulfatifontis' sp. nov.</title>
        <authorList>
            <person name="Ravin N.V."/>
            <person name="Rossetti S."/>
            <person name="Beletsky A.V."/>
            <person name="Kadnikov V.V."/>
            <person name="Rudenko T.S."/>
            <person name="Smolyakov D.D."/>
            <person name="Moskvitina M.I."/>
            <person name="Gureeva M.V."/>
            <person name="Mardanov A.V."/>
            <person name="Grabovich M.Y."/>
        </authorList>
    </citation>
    <scope>NUCLEOTIDE SEQUENCE</scope>
    <source>
        <strain evidence="1">CT3</strain>
    </source>
</reference>